<dbReference type="Gene3D" id="1.10.1420.10">
    <property type="match status" value="2"/>
</dbReference>
<dbReference type="Pfam" id="PF05190">
    <property type="entry name" value="MutS_IV"/>
    <property type="match status" value="1"/>
</dbReference>
<dbReference type="InterPro" id="IPR000313">
    <property type="entry name" value="PWWP_dom"/>
</dbReference>
<dbReference type="SUPFAM" id="SSF52540">
    <property type="entry name" value="P-loop containing nucleoside triphosphate hydrolases"/>
    <property type="match status" value="1"/>
</dbReference>
<evidence type="ECO:0000256" key="5">
    <source>
        <dbReference type="ARBA" id="ARBA00023125"/>
    </source>
</evidence>
<evidence type="ECO:0000256" key="7">
    <source>
        <dbReference type="RuleBase" id="RU003756"/>
    </source>
</evidence>
<dbReference type="PROSITE" id="PS50812">
    <property type="entry name" value="PWWP"/>
    <property type="match status" value="1"/>
</dbReference>
<dbReference type="FunFam" id="3.40.1170.10:FF:000002">
    <property type="entry name" value="DNA mismatch repair protein"/>
    <property type="match status" value="1"/>
</dbReference>
<dbReference type="InterPro" id="IPR016151">
    <property type="entry name" value="DNA_mismatch_repair_MutS_N"/>
</dbReference>
<dbReference type="InterPro" id="IPR036678">
    <property type="entry name" value="MutS_con_dom_sf"/>
</dbReference>
<dbReference type="SUPFAM" id="SSF63748">
    <property type="entry name" value="Tudor/PWWP/MBT"/>
    <property type="match status" value="1"/>
</dbReference>
<keyword evidence="3 6" id="KW-0227">DNA damage</keyword>
<comment type="similarity">
    <text evidence="1 6 7">Belongs to the DNA mismatch repair MutS family.</text>
</comment>
<dbReference type="Pfam" id="PF01624">
    <property type="entry name" value="MutS_I"/>
    <property type="match status" value="1"/>
</dbReference>
<evidence type="ECO:0000313" key="10">
    <source>
        <dbReference type="EMBL" id="JAR89708.1"/>
    </source>
</evidence>
<proteinExistence type="inferred from homology"/>
<accession>A0A147BG12</accession>
<dbReference type="SMART" id="SM00533">
    <property type="entry name" value="MUTSd"/>
    <property type="match status" value="1"/>
</dbReference>
<dbReference type="GO" id="GO:0140664">
    <property type="term" value="F:ATP-dependent DNA damage sensor activity"/>
    <property type="evidence" value="ECO:0007669"/>
    <property type="project" value="InterPro"/>
</dbReference>
<dbReference type="SUPFAM" id="SSF55271">
    <property type="entry name" value="DNA repair protein MutS, domain I"/>
    <property type="match status" value="1"/>
</dbReference>
<dbReference type="SMART" id="SM00293">
    <property type="entry name" value="PWWP"/>
    <property type="match status" value="1"/>
</dbReference>
<reference evidence="10" key="1">
    <citation type="journal article" date="2018" name="PLoS Negl. Trop. Dis.">
        <title>Sialome diversity of ticks revealed by RNAseq of single tick salivary glands.</title>
        <authorList>
            <person name="Perner J."/>
            <person name="Kropackova S."/>
            <person name="Kopacek P."/>
            <person name="Ribeiro J.M."/>
        </authorList>
    </citation>
    <scope>NUCLEOTIDE SEQUENCE</scope>
    <source>
        <strain evidence="10">Siblings of single egg batch collected in Ceske Budejovice</strain>
        <tissue evidence="10">Salivary glands</tissue>
    </source>
</reference>
<keyword evidence="4 6" id="KW-0067">ATP-binding</keyword>
<organism evidence="10">
    <name type="scientific">Ixodes ricinus</name>
    <name type="common">Common tick</name>
    <name type="synonym">Acarus ricinus</name>
    <dbReference type="NCBI Taxonomy" id="34613"/>
    <lineage>
        <taxon>Eukaryota</taxon>
        <taxon>Metazoa</taxon>
        <taxon>Ecdysozoa</taxon>
        <taxon>Arthropoda</taxon>
        <taxon>Chelicerata</taxon>
        <taxon>Arachnida</taxon>
        <taxon>Acari</taxon>
        <taxon>Parasitiformes</taxon>
        <taxon>Ixodida</taxon>
        <taxon>Ixodoidea</taxon>
        <taxon>Ixodidae</taxon>
        <taxon>Ixodinae</taxon>
        <taxon>Ixodes</taxon>
    </lineage>
</organism>
<dbReference type="InterPro" id="IPR000432">
    <property type="entry name" value="DNA_mismatch_repair_MutS_C"/>
</dbReference>
<keyword evidence="6 7" id="KW-0234">DNA repair</keyword>
<dbReference type="InterPro" id="IPR017261">
    <property type="entry name" value="DNA_mismatch_repair_MutS/MSH"/>
</dbReference>
<dbReference type="Pfam" id="PF05192">
    <property type="entry name" value="MutS_III"/>
    <property type="match status" value="1"/>
</dbReference>
<dbReference type="InterPro" id="IPR007861">
    <property type="entry name" value="DNA_mismatch_repair_MutS_clamp"/>
</dbReference>
<dbReference type="PANTHER" id="PTHR11361:SF148">
    <property type="entry name" value="DNA MISMATCH REPAIR PROTEIN MSH6"/>
    <property type="match status" value="1"/>
</dbReference>
<feature type="compositionally biased region" description="Polar residues" evidence="8">
    <location>
        <begin position="266"/>
        <end position="299"/>
    </location>
</feature>
<dbReference type="FunFam" id="3.40.50.300:FF:000645">
    <property type="entry name" value="DNA mismatch repair protein"/>
    <property type="match status" value="1"/>
</dbReference>
<evidence type="ECO:0000256" key="4">
    <source>
        <dbReference type="ARBA" id="ARBA00022840"/>
    </source>
</evidence>
<dbReference type="Gene3D" id="3.30.420.110">
    <property type="entry name" value="MutS, connector domain"/>
    <property type="match status" value="1"/>
</dbReference>
<dbReference type="InterPro" id="IPR007696">
    <property type="entry name" value="DNA_mismatch_repair_MutS_core"/>
</dbReference>
<dbReference type="InterPro" id="IPR027417">
    <property type="entry name" value="P-loop_NTPase"/>
</dbReference>
<dbReference type="GO" id="GO:0005524">
    <property type="term" value="F:ATP binding"/>
    <property type="evidence" value="ECO:0007669"/>
    <property type="project" value="UniProtKB-UniRule"/>
</dbReference>
<feature type="region of interest" description="Disordered" evidence="8">
    <location>
        <begin position="162"/>
        <end position="312"/>
    </location>
</feature>
<keyword evidence="5 6" id="KW-0238">DNA-binding</keyword>
<dbReference type="InterPro" id="IPR007695">
    <property type="entry name" value="DNA_mismatch_repair_MutS-lik_N"/>
</dbReference>
<evidence type="ECO:0000256" key="8">
    <source>
        <dbReference type="SAM" id="MobiDB-lite"/>
    </source>
</evidence>
<dbReference type="Gene3D" id="3.40.50.300">
    <property type="entry name" value="P-loop containing nucleotide triphosphate hydrolases"/>
    <property type="match status" value="1"/>
</dbReference>
<dbReference type="Gene3D" id="2.30.30.140">
    <property type="match status" value="1"/>
</dbReference>
<dbReference type="PIRSF" id="PIRSF037677">
    <property type="entry name" value="DNA_mis_repair_Msh6"/>
    <property type="match status" value="1"/>
</dbReference>
<dbReference type="FunFam" id="1.10.1420.10:FF:000005">
    <property type="entry name" value="DNA mismatch repair protein"/>
    <property type="match status" value="1"/>
</dbReference>
<dbReference type="CDD" id="cd03286">
    <property type="entry name" value="ABC_MSH6_euk"/>
    <property type="match status" value="1"/>
</dbReference>
<evidence type="ECO:0000256" key="1">
    <source>
        <dbReference type="ARBA" id="ARBA00006271"/>
    </source>
</evidence>
<dbReference type="Pfam" id="PF00488">
    <property type="entry name" value="MutS_V"/>
    <property type="match status" value="1"/>
</dbReference>
<dbReference type="PROSITE" id="PS00486">
    <property type="entry name" value="DNA_MISMATCH_REPAIR_2"/>
    <property type="match status" value="1"/>
</dbReference>
<keyword evidence="2 6" id="KW-0547">Nucleotide-binding</keyword>
<evidence type="ECO:0000259" key="9">
    <source>
        <dbReference type="PROSITE" id="PS50812"/>
    </source>
</evidence>
<evidence type="ECO:0000256" key="2">
    <source>
        <dbReference type="ARBA" id="ARBA00022741"/>
    </source>
</evidence>
<dbReference type="GO" id="GO:0006298">
    <property type="term" value="P:mismatch repair"/>
    <property type="evidence" value="ECO:0007669"/>
    <property type="project" value="InterPro"/>
</dbReference>
<dbReference type="Gene3D" id="3.40.1170.10">
    <property type="entry name" value="DNA repair protein MutS, domain I"/>
    <property type="match status" value="1"/>
</dbReference>
<evidence type="ECO:0000256" key="3">
    <source>
        <dbReference type="ARBA" id="ARBA00022763"/>
    </source>
</evidence>
<dbReference type="GO" id="GO:0030983">
    <property type="term" value="F:mismatched DNA binding"/>
    <property type="evidence" value="ECO:0007669"/>
    <property type="project" value="UniProtKB-UniRule"/>
</dbReference>
<feature type="compositionally biased region" description="Polar residues" evidence="8">
    <location>
        <begin position="15"/>
        <end position="24"/>
    </location>
</feature>
<name>A0A147BG12_IXORI</name>
<dbReference type="InterPro" id="IPR007860">
    <property type="entry name" value="DNA_mmatch_repair_MutS_con_dom"/>
</dbReference>
<dbReference type="EMBL" id="GEGO01005696">
    <property type="protein sequence ID" value="JAR89708.1"/>
    <property type="molecule type" value="Transcribed_RNA"/>
</dbReference>
<dbReference type="Pfam" id="PF00855">
    <property type="entry name" value="PWWP"/>
    <property type="match status" value="1"/>
</dbReference>
<dbReference type="PANTHER" id="PTHR11361">
    <property type="entry name" value="DNA MISMATCH REPAIR PROTEIN MUTS FAMILY MEMBER"/>
    <property type="match status" value="1"/>
</dbReference>
<dbReference type="SUPFAM" id="SSF48334">
    <property type="entry name" value="DNA repair protein MutS, domain III"/>
    <property type="match status" value="1"/>
</dbReference>
<dbReference type="SMART" id="SM00534">
    <property type="entry name" value="MUTSac"/>
    <property type="match status" value="1"/>
</dbReference>
<feature type="domain" description="PWWP" evidence="9">
    <location>
        <begin position="62"/>
        <end position="123"/>
    </location>
</feature>
<dbReference type="InterPro" id="IPR045076">
    <property type="entry name" value="MutS"/>
</dbReference>
<protein>
    <recommendedName>
        <fullName evidence="6">DNA mismatch repair protein</fullName>
    </recommendedName>
</protein>
<dbReference type="CDD" id="cd05837">
    <property type="entry name" value="PWWP_MSH6"/>
    <property type="match status" value="1"/>
</dbReference>
<dbReference type="InterPro" id="IPR036187">
    <property type="entry name" value="DNA_mismatch_repair_MutS_sf"/>
</dbReference>
<comment type="function">
    <text evidence="6 7">Component of the post-replicative DNA mismatch repair system (MMR).</text>
</comment>
<sequence length="1283" mass="142941">MSKENTLFSYFSKSPKVNQASNKGSDAVGVNGKKGTTPLKRKDKCADDSAGLSPKVSCAFKLHDLVWAKLEGYPFWPALVCNPPNESSFLDRAKAPSVHVQFFDTPPSRGWVKLRRLKMFTGPSHMEVPKMKDVKWIKGVQEAEKALAMSSDERSRLVSFVESNSRDAEDTEMGAVSDGSDQDADEETKENCESPQKPSLKKRRIIMASDSEESDDEFKPGKNEASESDSESSGVDENALSEPDPETDEGSPVKATPKQAKRKRNGNTGSTPSSSQKSTPAWSSQESTRSKLLSFSSPKASPKPDVLESQPASGAKVWAHLTYDFLKEGKRRDAGGHLPSHPDFNPRSLQVPESFRSKLSPAMKQWWDMKSQHFDVVLFFKVGKFYELYHMDAVTGVEELGLVYMKGDFAHSGFPEISYGRYSESLIQKGYKVARVEQTETPQMMEDRCKKSGTRTTKFDKVVKREICRITSKGTRMFSVHDGQVCDAMPSFLFAFAEASREVGGRGGSEFGVCFVDTSVGKFHLGQFEDDHFCSKLRTTVSHYPPVQVLYENHNVTAKARQVLDGPLCSVTKEGLRPWKEFWDAAKTLKSLREGGYFEEEDGSYNYPEALKHFIDPEDKMLLTPKEEGCLALKALGACIWYLSESLIEEEVLTMRSFELYTPQETSIDRIRMEQLEKEQLTVKNMILDGVSLQNLEVLRNTTGGLDGTLLGTMDFCCTQFGKRLFLQWLCSPCCQASVIEDRQKAVQDLLSIPNEAKDVCKLLKSLPDLERLLTKVHTQGLARKNKDHPDFRAILYEDTTYNKRKIGNLLLALQGFKTAVEIVDTLSKVRDEFLSATLSRCVSTAADGGSFPDLGEALEFFDNAFDHEEAKKNGKVTPSKGVDQDYDDAMRRVKAATRDLEDYLETQCRHFKCKATYHGTGKNRFQIEVPESASRLAGAGYELQGQRKGFKRYWTSRVKELAAHLVSAEEAQEAAIKDIMRRIFESFDRRRQEWEGAVQCLAILDCLLSLAQYSSSLTGTACTPRILRDGEPRLSIQGGRHPCLLKHLGGENLIPNSIALGDYEDDDSAPRGARLALVTGPNMGGKSTLMRQAGLLVIIAQMGAKVPAESCELTLVDRIFTRLGASDRITSGESTFFVEVNETSAILRHATRHSLVLLDELGRGTSTHDGMSIAHAVVKELSTKIHCRTLFSTHYHHLVEGFTSDPNVYLGHMACMVENENEDDPTQETIVFLYKFARGACPKSYGFNAAKLAGIPPDIIKRAFCKSKSLEKRISLILPASS</sequence>
<feature type="region of interest" description="Disordered" evidence="8">
    <location>
        <begin position="15"/>
        <end position="45"/>
    </location>
</feature>
<evidence type="ECO:0000256" key="6">
    <source>
        <dbReference type="PIRNR" id="PIRNR037677"/>
    </source>
</evidence>
<dbReference type="Pfam" id="PF05188">
    <property type="entry name" value="MutS_II"/>
    <property type="match status" value="1"/>
</dbReference>
<dbReference type="GO" id="GO:0032301">
    <property type="term" value="C:MutSalpha complex"/>
    <property type="evidence" value="ECO:0007669"/>
    <property type="project" value="TreeGrafter"/>
</dbReference>